<evidence type="ECO:0000313" key="2">
    <source>
        <dbReference type="EMBL" id="NEY82813.1"/>
    </source>
</evidence>
<sequence>MDYDTRIRRLETAIQQLSNLDGIDHVCLAPISSSDWNHSLAKTASEDLFERLDTFLLYYDQKYSALLTVLRTRKQTLEMEKMSSYHDHARKLVGIPQAERSLYVTTTKIDPSVKTMLVKGGYV</sequence>
<dbReference type="AlphaFoldDB" id="A0A6B3W4A2"/>
<evidence type="ECO:0000313" key="3">
    <source>
        <dbReference type="Proteomes" id="UP000472971"/>
    </source>
</evidence>
<keyword evidence="3" id="KW-1185">Reference proteome</keyword>
<organism evidence="2 3">
    <name type="scientific">Bacillus aquiflavi</name>
    <dbReference type="NCBI Taxonomy" id="2672567"/>
    <lineage>
        <taxon>Bacteria</taxon>
        <taxon>Bacillati</taxon>
        <taxon>Bacillota</taxon>
        <taxon>Bacilli</taxon>
        <taxon>Bacillales</taxon>
        <taxon>Bacillaceae</taxon>
        <taxon>Bacillus</taxon>
    </lineage>
</organism>
<name>A0A6B3W4A2_9BACI</name>
<evidence type="ECO:0000313" key="4">
    <source>
        <dbReference type="Proteomes" id="UP000570010"/>
    </source>
</evidence>
<protein>
    <submittedName>
        <fullName evidence="2">Uncharacterized protein</fullName>
    </submittedName>
</protein>
<dbReference type="EMBL" id="JACEIO010000045">
    <property type="protein sequence ID" value="MBA4538449.1"/>
    <property type="molecule type" value="Genomic_DNA"/>
</dbReference>
<dbReference type="Proteomes" id="UP000472971">
    <property type="component" value="Unassembled WGS sequence"/>
</dbReference>
<proteinExistence type="predicted"/>
<comment type="caution">
    <text evidence="2">The sequence shown here is derived from an EMBL/GenBank/DDBJ whole genome shotgun (WGS) entry which is preliminary data.</text>
</comment>
<evidence type="ECO:0000313" key="1">
    <source>
        <dbReference type="EMBL" id="MBA4538449.1"/>
    </source>
</evidence>
<dbReference type="EMBL" id="JAAIWN010000047">
    <property type="protein sequence ID" value="NEY82813.1"/>
    <property type="molecule type" value="Genomic_DNA"/>
</dbReference>
<reference evidence="1 4" key="2">
    <citation type="submission" date="2020-07" db="EMBL/GenBank/DDBJ databases">
        <authorList>
            <person name="Feng H."/>
        </authorList>
    </citation>
    <scope>NUCLEOTIDE SEQUENCE [LARGE SCALE GENOMIC DNA]</scope>
    <source>
        <strain evidence="4">s-12</strain>
        <strain evidence="1">S-12</strain>
    </source>
</reference>
<dbReference type="RefSeq" id="WP_163243212.1">
    <property type="nucleotide sequence ID" value="NZ_JAAIWN010000047.1"/>
</dbReference>
<reference evidence="2 3" key="1">
    <citation type="submission" date="2020-02" db="EMBL/GenBank/DDBJ databases">
        <title>Bacillus aquiflavi sp. nov., isolated from yellow water of strong flavor Chinese baijiu in Yibin region of China.</title>
        <authorList>
            <person name="Xie J."/>
        </authorList>
    </citation>
    <scope>NUCLEOTIDE SEQUENCE [LARGE SCALE GENOMIC DNA]</scope>
    <source>
        <strain evidence="2 3">3H-10</strain>
    </source>
</reference>
<accession>A0A6B3W4A2</accession>
<gene>
    <name evidence="2" type="ORF">G4D64_15190</name>
    <name evidence="1" type="ORF">H1Z61_15240</name>
</gene>
<dbReference type="Proteomes" id="UP000570010">
    <property type="component" value="Unassembled WGS sequence"/>
</dbReference>